<comment type="similarity">
    <text evidence="1">Belongs to the peptidase C59 family.</text>
</comment>
<evidence type="ECO:0000256" key="2">
    <source>
        <dbReference type="ARBA" id="ARBA00022801"/>
    </source>
</evidence>
<keyword evidence="6" id="KW-1185">Reference proteome</keyword>
<dbReference type="GO" id="GO:0016787">
    <property type="term" value="F:hydrolase activity"/>
    <property type="evidence" value="ECO:0007669"/>
    <property type="project" value="UniProtKB-KW"/>
</dbReference>
<dbReference type="AlphaFoldDB" id="A0A090D1U5"/>
<protein>
    <submittedName>
        <fullName evidence="5">Linear amide hydrolase</fullName>
    </submittedName>
</protein>
<dbReference type="Gene3D" id="3.60.60.10">
    <property type="entry name" value="Penicillin V Acylase, Chain A"/>
    <property type="match status" value="1"/>
</dbReference>
<dbReference type="PANTHER" id="PTHR35527:SF2">
    <property type="entry name" value="HYDROLASE"/>
    <property type="match status" value="1"/>
</dbReference>
<dbReference type="InterPro" id="IPR029132">
    <property type="entry name" value="CBAH/NAAA_C"/>
</dbReference>
<evidence type="ECO:0000313" key="6">
    <source>
        <dbReference type="Proteomes" id="UP000031552"/>
    </source>
</evidence>
<dbReference type="InterPro" id="IPR029055">
    <property type="entry name" value="Ntn_hydrolases_N"/>
</dbReference>
<feature type="domain" description="Choloylglycine hydrolase/NAAA C-terminal" evidence="4">
    <location>
        <begin position="28"/>
        <end position="326"/>
    </location>
</feature>
<dbReference type="Proteomes" id="UP000031552">
    <property type="component" value="Unassembled WGS sequence"/>
</dbReference>
<keyword evidence="2 5" id="KW-0378">Hydrolase</keyword>
<evidence type="ECO:0000256" key="1">
    <source>
        <dbReference type="ARBA" id="ARBA00006625"/>
    </source>
</evidence>
<keyword evidence="3" id="KW-0732">Signal</keyword>
<name>A0A090D1U5_9BACT</name>
<gene>
    <name evidence="5" type="ORF">CSEC_0931</name>
</gene>
<feature type="signal peptide" evidence="3">
    <location>
        <begin position="1"/>
        <end position="27"/>
    </location>
</feature>
<evidence type="ECO:0000256" key="3">
    <source>
        <dbReference type="SAM" id="SignalP"/>
    </source>
</evidence>
<proteinExistence type="inferred from homology"/>
<sequence>MIGVRMKPIRLALLTFLAAASMTKTEACTRALFTGADSVVITGRSMDWMEDLHSDLWAFPRGMTRNGAAGPQSINWTSKYGSLIVSGYNAGSADGMNEKGLVANMLYLAESDYGKPNGNKPFMSISIWAQYVLDNFATVAEAVNTLKEEPFQIISPILPNGYPAQMHLSISDSDGDSAIFEYINGNLVIHHGKQFNVQTNSPTYDQQLALNTYWQSIGGLVFLPGTNRSADRFARASFLIDAIPKESAPAYIQAVPNETFTNQAVASVLGVIRSVSVPLGITTPGQPNIASTIWRTVSNQKDKIYFYDSSTSPNVFWVPLSDLNLKKGAPVKKLSLTGGKIYSGNAAVNFEEAKPFAFLPADPTKVK</sequence>
<dbReference type="PANTHER" id="PTHR35527">
    <property type="entry name" value="CHOLOYLGLYCINE HYDROLASE"/>
    <property type="match status" value="1"/>
</dbReference>
<dbReference type="CDD" id="cd01902">
    <property type="entry name" value="Ntn_CGH"/>
    <property type="match status" value="1"/>
</dbReference>
<evidence type="ECO:0000259" key="4">
    <source>
        <dbReference type="Pfam" id="PF02275"/>
    </source>
</evidence>
<comment type="caution">
    <text evidence="5">The sequence shown here is derived from an EMBL/GenBank/DDBJ whole genome shotgun (WGS) entry which is preliminary data.</text>
</comment>
<organism evidence="5 6">
    <name type="scientific">Candidatus Criblamydia sequanensis CRIB-18</name>
    <dbReference type="NCBI Taxonomy" id="1437425"/>
    <lineage>
        <taxon>Bacteria</taxon>
        <taxon>Pseudomonadati</taxon>
        <taxon>Chlamydiota</taxon>
        <taxon>Chlamydiia</taxon>
        <taxon>Parachlamydiales</taxon>
        <taxon>Candidatus Criblamydiaceae</taxon>
        <taxon>Candidatus Criblamydia</taxon>
    </lineage>
</organism>
<feature type="chain" id="PRO_5001853832" evidence="3">
    <location>
        <begin position="28"/>
        <end position="367"/>
    </location>
</feature>
<evidence type="ECO:0000313" key="5">
    <source>
        <dbReference type="EMBL" id="CDR33758.1"/>
    </source>
</evidence>
<dbReference type="SUPFAM" id="SSF56235">
    <property type="entry name" value="N-terminal nucleophile aminohydrolases (Ntn hydrolases)"/>
    <property type="match status" value="1"/>
</dbReference>
<accession>A0A090D1U5</accession>
<reference evidence="5" key="1">
    <citation type="submission" date="2013-12" db="EMBL/GenBank/DDBJ databases">
        <authorList>
            <person name="Linke B."/>
        </authorList>
    </citation>
    <scope>NUCLEOTIDE SEQUENCE [LARGE SCALE GENOMIC DNA]</scope>
    <source>
        <strain evidence="5">CRIB-18</strain>
    </source>
</reference>
<dbReference type="eggNOG" id="COG3049">
    <property type="taxonomic scope" value="Bacteria"/>
</dbReference>
<dbReference type="InterPro" id="IPR052193">
    <property type="entry name" value="Peptidase_C59"/>
</dbReference>
<dbReference type="EMBL" id="CCEJ010000003">
    <property type="protein sequence ID" value="CDR33758.1"/>
    <property type="molecule type" value="Genomic_DNA"/>
</dbReference>
<dbReference type="Pfam" id="PF02275">
    <property type="entry name" value="CBAH"/>
    <property type="match status" value="1"/>
</dbReference>
<reference evidence="5" key="2">
    <citation type="submission" date="2014-09" db="EMBL/GenBank/DDBJ databases">
        <title>Criblamydia sequanensis harbors a mega-plasmid encoding arsenite resistance.</title>
        <authorList>
            <person name="Bertelli C."/>
            <person name="Goesmann A."/>
            <person name="Greub G."/>
        </authorList>
    </citation>
    <scope>NUCLEOTIDE SEQUENCE [LARGE SCALE GENOMIC DNA]</scope>
    <source>
        <strain evidence="5">CRIB-18</strain>
    </source>
</reference>